<sequence length="73" mass="8092">MRVSHGTTTNCVPESDWLSFWFVAKTVLPPNATYRRLAARSESISESGASTPLKASATNFGTDLYKLKRLTQQ</sequence>
<dbReference type="Proteomes" id="UP000008792">
    <property type="component" value="Unassembled WGS sequence"/>
</dbReference>
<dbReference type="InParanoid" id="A0A0Q9WWQ2"/>
<name>A0A0Q9WWQ2_DROVI</name>
<accession>A0A0Q9WWQ2</accession>
<dbReference type="SMR" id="A0A0Q9WWQ2"/>
<evidence type="ECO:0000313" key="1">
    <source>
        <dbReference type="EMBL" id="KRF84800.1"/>
    </source>
</evidence>
<reference evidence="1 2" key="1">
    <citation type="journal article" date="2007" name="Nature">
        <title>Evolution of genes and genomes on the Drosophila phylogeny.</title>
        <authorList>
            <consortium name="Drosophila 12 Genomes Consortium"/>
            <person name="Clark A.G."/>
            <person name="Eisen M.B."/>
            <person name="Smith D.R."/>
            <person name="Bergman C.M."/>
            <person name="Oliver B."/>
            <person name="Markow T.A."/>
            <person name="Kaufman T.C."/>
            <person name="Kellis M."/>
            <person name="Gelbart W."/>
            <person name="Iyer V.N."/>
            <person name="Pollard D.A."/>
            <person name="Sackton T.B."/>
            <person name="Larracuente A.M."/>
            <person name="Singh N.D."/>
            <person name="Abad J.P."/>
            <person name="Abt D.N."/>
            <person name="Adryan B."/>
            <person name="Aguade M."/>
            <person name="Akashi H."/>
            <person name="Anderson W.W."/>
            <person name="Aquadro C.F."/>
            <person name="Ardell D.H."/>
            <person name="Arguello R."/>
            <person name="Artieri C.G."/>
            <person name="Barbash D.A."/>
            <person name="Barker D."/>
            <person name="Barsanti P."/>
            <person name="Batterham P."/>
            <person name="Batzoglou S."/>
            <person name="Begun D."/>
            <person name="Bhutkar A."/>
            <person name="Blanco E."/>
            <person name="Bosak S.A."/>
            <person name="Bradley R.K."/>
            <person name="Brand A.D."/>
            <person name="Brent M.R."/>
            <person name="Brooks A.N."/>
            <person name="Brown R.H."/>
            <person name="Butlin R.K."/>
            <person name="Caggese C."/>
            <person name="Calvi B.R."/>
            <person name="Bernardo de Carvalho A."/>
            <person name="Caspi A."/>
            <person name="Castrezana S."/>
            <person name="Celniker S.E."/>
            <person name="Chang J.L."/>
            <person name="Chapple C."/>
            <person name="Chatterji S."/>
            <person name="Chinwalla A."/>
            <person name="Civetta A."/>
            <person name="Clifton S.W."/>
            <person name="Comeron J.M."/>
            <person name="Costello J.C."/>
            <person name="Coyne J.A."/>
            <person name="Daub J."/>
            <person name="David R.G."/>
            <person name="Delcher A.L."/>
            <person name="Delehaunty K."/>
            <person name="Do C.B."/>
            <person name="Ebling H."/>
            <person name="Edwards K."/>
            <person name="Eickbush T."/>
            <person name="Evans J.D."/>
            <person name="Filipski A."/>
            <person name="Findeiss S."/>
            <person name="Freyhult E."/>
            <person name="Fulton L."/>
            <person name="Fulton R."/>
            <person name="Garcia A.C."/>
            <person name="Gardiner A."/>
            <person name="Garfield D.A."/>
            <person name="Garvin B.E."/>
            <person name="Gibson G."/>
            <person name="Gilbert D."/>
            <person name="Gnerre S."/>
            <person name="Godfrey J."/>
            <person name="Good R."/>
            <person name="Gotea V."/>
            <person name="Gravely B."/>
            <person name="Greenberg A.J."/>
            <person name="Griffiths-Jones S."/>
            <person name="Gross S."/>
            <person name="Guigo R."/>
            <person name="Gustafson E.A."/>
            <person name="Haerty W."/>
            <person name="Hahn M.W."/>
            <person name="Halligan D.L."/>
            <person name="Halpern A.L."/>
            <person name="Halter G.M."/>
            <person name="Han M.V."/>
            <person name="Heger A."/>
            <person name="Hillier L."/>
            <person name="Hinrichs A.S."/>
            <person name="Holmes I."/>
            <person name="Hoskins R.A."/>
            <person name="Hubisz M.J."/>
            <person name="Hultmark D."/>
            <person name="Huntley M.A."/>
            <person name="Jaffe D.B."/>
            <person name="Jagadeeshan S."/>
            <person name="Jeck W.R."/>
            <person name="Johnson J."/>
            <person name="Jones C.D."/>
            <person name="Jordan W.C."/>
            <person name="Karpen G.H."/>
            <person name="Kataoka E."/>
            <person name="Keightley P.D."/>
            <person name="Kheradpour P."/>
            <person name="Kirkness E.F."/>
            <person name="Koerich L.B."/>
            <person name="Kristiansen K."/>
            <person name="Kudrna D."/>
            <person name="Kulathinal R.J."/>
            <person name="Kumar S."/>
            <person name="Kwok R."/>
            <person name="Lander E."/>
            <person name="Langley C.H."/>
            <person name="Lapoint R."/>
            <person name="Lazzaro B.P."/>
            <person name="Lee S.J."/>
            <person name="Levesque L."/>
            <person name="Li R."/>
            <person name="Lin C.F."/>
            <person name="Lin M.F."/>
            <person name="Lindblad-Toh K."/>
            <person name="Llopart A."/>
            <person name="Long M."/>
            <person name="Low L."/>
            <person name="Lozovsky E."/>
            <person name="Lu J."/>
            <person name="Luo M."/>
            <person name="Machado C.A."/>
            <person name="Makalowski W."/>
            <person name="Marzo M."/>
            <person name="Matsuda M."/>
            <person name="Matzkin L."/>
            <person name="McAllister B."/>
            <person name="McBride C.S."/>
            <person name="McKernan B."/>
            <person name="McKernan K."/>
            <person name="Mendez-Lago M."/>
            <person name="Minx P."/>
            <person name="Mollenhauer M.U."/>
            <person name="Montooth K."/>
            <person name="Mount S.M."/>
            <person name="Mu X."/>
            <person name="Myers E."/>
            <person name="Negre B."/>
            <person name="Newfeld S."/>
            <person name="Nielsen R."/>
            <person name="Noor M.A."/>
            <person name="O'Grady P."/>
            <person name="Pachter L."/>
            <person name="Papaceit M."/>
            <person name="Parisi M.J."/>
            <person name="Parisi M."/>
            <person name="Parts L."/>
            <person name="Pedersen J.S."/>
            <person name="Pesole G."/>
            <person name="Phillippy A.M."/>
            <person name="Ponting C.P."/>
            <person name="Pop M."/>
            <person name="Porcelli D."/>
            <person name="Powell J.R."/>
            <person name="Prohaska S."/>
            <person name="Pruitt K."/>
            <person name="Puig M."/>
            <person name="Quesneville H."/>
            <person name="Ram K.R."/>
            <person name="Rand D."/>
            <person name="Rasmussen M.D."/>
            <person name="Reed L.K."/>
            <person name="Reenan R."/>
            <person name="Reily A."/>
            <person name="Remington K.A."/>
            <person name="Rieger T.T."/>
            <person name="Ritchie M.G."/>
            <person name="Robin C."/>
            <person name="Rogers Y.H."/>
            <person name="Rohde C."/>
            <person name="Rozas J."/>
            <person name="Rubenfield M.J."/>
            <person name="Ruiz A."/>
            <person name="Russo S."/>
            <person name="Salzberg S.L."/>
            <person name="Sanchez-Gracia A."/>
            <person name="Saranga D.J."/>
            <person name="Sato H."/>
            <person name="Schaeffer S.W."/>
            <person name="Schatz M.C."/>
            <person name="Schlenke T."/>
            <person name="Schwartz R."/>
            <person name="Segarra C."/>
            <person name="Singh R.S."/>
            <person name="Sirot L."/>
            <person name="Sirota M."/>
            <person name="Sisneros N.B."/>
            <person name="Smith C.D."/>
            <person name="Smith T.F."/>
            <person name="Spieth J."/>
            <person name="Stage D.E."/>
            <person name="Stark A."/>
            <person name="Stephan W."/>
            <person name="Strausberg R.L."/>
            <person name="Strempel S."/>
            <person name="Sturgill D."/>
            <person name="Sutton G."/>
            <person name="Sutton G.G."/>
            <person name="Tao W."/>
            <person name="Teichmann S."/>
            <person name="Tobari Y.N."/>
            <person name="Tomimura Y."/>
            <person name="Tsolas J.M."/>
            <person name="Valente V.L."/>
            <person name="Venter E."/>
            <person name="Venter J.C."/>
            <person name="Vicario S."/>
            <person name="Vieira F.G."/>
            <person name="Vilella A.J."/>
            <person name="Villasante A."/>
            <person name="Walenz B."/>
            <person name="Wang J."/>
            <person name="Wasserman M."/>
            <person name="Watts T."/>
            <person name="Wilson D."/>
            <person name="Wilson R.K."/>
            <person name="Wing R.A."/>
            <person name="Wolfner M.F."/>
            <person name="Wong A."/>
            <person name="Wong G.K."/>
            <person name="Wu C.I."/>
            <person name="Wu G."/>
            <person name="Yamamoto D."/>
            <person name="Yang H.P."/>
            <person name="Yang S.P."/>
            <person name="Yorke J.A."/>
            <person name="Yoshida K."/>
            <person name="Zdobnov E."/>
            <person name="Zhang P."/>
            <person name="Zhang Y."/>
            <person name="Zimin A.V."/>
            <person name="Baldwin J."/>
            <person name="Abdouelleil A."/>
            <person name="Abdulkadir J."/>
            <person name="Abebe A."/>
            <person name="Abera B."/>
            <person name="Abreu J."/>
            <person name="Acer S.C."/>
            <person name="Aftuck L."/>
            <person name="Alexander A."/>
            <person name="An P."/>
            <person name="Anderson E."/>
            <person name="Anderson S."/>
            <person name="Arachi H."/>
            <person name="Azer M."/>
            <person name="Bachantsang P."/>
            <person name="Barry A."/>
            <person name="Bayul T."/>
            <person name="Berlin A."/>
            <person name="Bessette D."/>
            <person name="Bloom T."/>
            <person name="Blye J."/>
            <person name="Boguslavskiy L."/>
            <person name="Bonnet C."/>
            <person name="Boukhgalter B."/>
            <person name="Bourzgui I."/>
            <person name="Brown A."/>
            <person name="Cahill P."/>
            <person name="Channer S."/>
            <person name="Cheshatsang Y."/>
            <person name="Chuda L."/>
            <person name="Citroen M."/>
            <person name="Collymore A."/>
            <person name="Cooke P."/>
            <person name="Costello M."/>
            <person name="D'Aco K."/>
            <person name="Daza R."/>
            <person name="De Haan G."/>
            <person name="DeGray S."/>
            <person name="DeMaso C."/>
            <person name="Dhargay N."/>
            <person name="Dooley K."/>
            <person name="Dooley E."/>
            <person name="Doricent M."/>
            <person name="Dorje P."/>
            <person name="Dorjee K."/>
            <person name="Dupes A."/>
            <person name="Elong R."/>
            <person name="Falk J."/>
            <person name="Farina A."/>
            <person name="Faro S."/>
            <person name="Ferguson D."/>
            <person name="Fisher S."/>
            <person name="Foley C.D."/>
            <person name="Franke A."/>
            <person name="Friedrich D."/>
            <person name="Gadbois L."/>
            <person name="Gearin G."/>
            <person name="Gearin C.R."/>
            <person name="Giannoukos G."/>
            <person name="Goode T."/>
            <person name="Graham J."/>
            <person name="Grandbois E."/>
            <person name="Grewal S."/>
            <person name="Gyaltsen K."/>
            <person name="Hafez N."/>
            <person name="Hagos B."/>
            <person name="Hall J."/>
            <person name="Henson C."/>
            <person name="Hollinger A."/>
            <person name="Honan T."/>
            <person name="Huard M.D."/>
            <person name="Hughes L."/>
            <person name="Hurhula B."/>
            <person name="Husby M.E."/>
            <person name="Kamat A."/>
            <person name="Kanga B."/>
            <person name="Kashin S."/>
            <person name="Khazanovich D."/>
            <person name="Kisner P."/>
            <person name="Lance K."/>
            <person name="Lara M."/>
            <person name="Lee W."/>
            <person name="Lennon N."/>
            <person name="Letendre F."/>
            <person name="LeVine R."/>
            <person name="Lipovsky A."/>
            <person name="Liu X."/>
            <person name="Liu J."/>
            <person name="Liu S."/>
            <person name="Lokyitsang T."/>
            <person name="Lokyitsang Y."/>
            <person name="Lubonja R."/>
            <person name="Lui A."/>
            <person name="MacDonald P."/>
            <person name="Magnisalis V."/>
            <person name="Maru K."/>
            <person name="Matthews C."/>
            <person name="McCusker W."/>
            <person name="McDonough S."/>
            <person name="Mehta T."/>
            <person name="Meldrim J."/>
            <person name="Meneus L."/>
            <person name="Mihai O."/>
            <person name="Mihalev A."/>
            <person name="Mihova T."/>
            <person name="Mittelman R."/>
            <person name="Mlenga V."/>
            <person name="Montmayeur A."/>
            <person name="Mulrain L."/>
            <person name="Navidi A."/>
            <person name="Naylor J."/>
            <person name="Negash T."/>
            <person name="Nguyen T."/>
            <person name="Nguyen N."/>
            <person name="Nicol R."/>
            <person name="Norbu C."/>
            <person name="Norbu N."/>
            <person name="Novod N."/>
            <person name="O'Neill B."/>
            <person name="Osman S."/>
            <person name="Markiewicz E."/>
            <person name="Oyono O.L."/>
            <person name="Patti C."/>
            <person name="Phunkhang P."/>
            <person name="Pierre F."/>
            <person name="Priest M."/>
            <person name="Raghuraman S."/>
            <person name="Rege F."/>
            <person name="Reyes R."/>
            <person name="Rise C."/>
            <person name="Rogov P."/>
            <person name="Ross K."/>
            <person name="Ryan E."/>
            <person name="Settipalli S."/>
            <person name="Shea T."/>
            <person name="Sherpa N."/>
            <person name="Shi L."/>
            <person name="Shih D."/>
            <person name="Sparrow T."/>
            <person name="Spaulding J."/>
            <person name="Stalker J."/>
            <person name="Stange-Thomann N."/>
            <person name="Stavropoulos S."/>
            <person name="Stone C."/>
            <person name="Strader C."/>
            <person name="Tesfaye S."/>
            <person name="Thomson T."/>
            <person name="Thoulutsang Y."/>
            <person name="Thoulutsang D."/>
            <person name="Topham K."/>
            <person name="Topping I."/>
            <person name="Tsamla T."/>
            <person name="Vassiliev H."/>
            <person name="Vo A."/>
            <person name="Wangchuk T."/>
            <person name="Wangdi T."/>
            <person name="Weiand M."/>
            <person name="Wilkinson J."/>
            <person name="Wilson A."/>
            <person name="Yadav S."/>
            <person name="Young G."/>
            <person name="Yu Q."/>
            <person name="Zembek L."/>
            <person name="Zhong D."/>
            <person name="Zimmer A."/>
            <person name="Zwirko Z."/>
            <person name="Jaffe D.B."/>
            <person name="Alvarez P."/>
            <person name="Brockman W."/>
            <person name="Butler J."/>
            <person name="Chin C."/>
            <person name="Gnerre S."/>
            <person name="Grabherr M."/>
            <person name="Kleber M."/>
            <person name="Mauceli E."/>
            <person name="MacCallum I."/>
        </authorList>
    </citation>
    <scope>NUCLEOTIDE SEQUENCE [LARGE SCALE GENOMIC DNA]</scope>
    <source>
        <strain evidence="2">Tucson 15010-1051.87</strain>
    </source>
</reference>
<keyword evidence="2" id="KW-1185">Reference proteome</keyword>
<protein>
    <submittedName>
        <fullName evidence="1">Uncharacterized protein</fullName>
    </submittedName>
</protein>
<dbReference type="AlphaFoldDB" id="A0A0Q9WWQ2"/>
<gene>
    <name evidence="1" type="primary">Dvir\GJ27091</name>
    <name evidence="1" type="ORF">Dvir_GJ27091</name>
</gene>
<evidence type="ECO:0000313" key="2">
    <source>
        <dbReference type="Proteomes" id="UP000008792"/>
    </source>
</evidence>
<organism evidence="1 2">
    <name type="scientific">Drosophila virilis</name>
    <name type="common">Fruit fly</name>
    <dbReference type="NCBI Taxonomy" id="7244"/>
    <lineage>
        <taxon>Eukaryota</taxon>
        <taxon>Metazoa</taxon>
        <taxon>Ecdysozoa</taxon>
        <taxon>Arthropoda</taxon>
        <taxon>Hexapoda</taxon>
        <taxon>Insecta</taxon>
        <taxon>Pterygota</taxon>
        <taxon>Neoptera</taxon>
        <taxon>Endopterygota</taxon>
        <taxon>Diptera</taxon>
        <taxon>Brachycera</taxon>
        <taxon>Muscomorpha</taxon>
        <taxon>Ephydroidea</taxon>
        <taxon>Drosophilidae</taxon>
        <taxon>Drosophila</taxon>
    </lineage>
</organism>
<dbReference type="EMBL" id="CH940647">
    <property type="protein sequence ID" value="KRF84800.1"/>
    <property type="molecule type" value="Genomic_DNA"/>
</dbReference>
<proteinExistence type="predicted"/>